<evidence type="ECO:0000313" key="3">
    <source>
        <dbReference type="Proteomes" id="UP000053961"/>
    </source>
</evidence>
<protein>
    <submittedName>
        <fullName evidence="2">Uncharacterized protein</fullName>
    </submittedName>
</protein>
<name>A0A101IGW3_9EURY</name>
<dbReference type="EMBL" id="LGHB01000040">
    <property type="protein sequence ID" value="KUK94951.1"/>
    <property type="molecule type" value="Genomic_DNA"/>
</dbReference>
<evidence type="ECO:0000313" key="1">
    <source>
        <dbReference type="EMBL" id="KUK44338.1"/>
    </source>
</evidence>
<organism evidence="2 3">
    <name type="scientific">Methanothrix harundinacea</name>
    <dbReference type="NCBI Taxonomy" id="301375"/>
    <lineage>
        <taxon>Archaea</taxon>
        <taxon>Methanobacteriati</taxon>
        <taxon>Methanobacteriota</taxon>
        <taxon>Stenosarchaea group</taxon>
        <taxon>Methanomicrobia</taxon>
        <taxon>Methanotrichales</taxon>
        <taxon>Methanotrichaceae</taxon>
        <taxon>Methanothrix</taxon>
    </lineage>
</organism>
<comment type="caution">
    <text evidence="2">The sequence shown here is derived from an EMBL/GenBank/DDBJ whole genome shotgun (WGS) entry which is preliminary data.</text>
</comment>
<reference evidence="2" key="1">
    <citation type="journal article" date="2015" name="MBio">
        <title>Genome-resolved metagenomic analysis reveals roles for candidate phyla and other microbial community members in biogeochemical transformations in oil reservoirs.</title>
        <authorList>
            <person name="Hu P."/>
            <person name="Tom L."/>
            <person name="Singh A."/>
            <person name="Thomas B.C."/>
            <person name="Baker B.J."/>
            <person name="Piceno Y.M."/>
            <person name="Andersen G.L."/>
            <person name="Banfield J.F."/>
        </authorList>
    </citation>
    <scope>NUCLEOTIDE SEQUENCE [LARGE SCALE GENOMIC DNA]</scope>
    <source>
        <strain evidence="2">56_747</strain>
    </source>
</reference>
<accession>A0A101IGW3</accession>
<sequence>MFIVGYDAHHEDPVISSKEEITGLNPKGGWYANDL</sequence>
<dbReference type="Proteomes" id="UP000057043">
    <property type="component" value="Unassembled WGS sequence"/>
</dbReference>
<dbReference type="EMBL" id="LGFT01000027">
    <property type="protein sequence ID" value="KUK44338.1"/>
    <property type="molecule type" value="Genomic_DNA"/>
</dbReference>
<dbReference type="AlphaFoldDB" id="A0A101IGW3"/>
<dbReference type="Proteomes" id="UP000053961">
    <property type="component" value="Unassembled WGS sequence"/>
</dbReference>
<proteinExistence type="predicted"/>
<evidence type="ECO:0000313" key="4">
    <source>
        <dbReference type="Proteomes" id="UP000057043"/>
    </source>
</evidence>
<dbReference type="PATRIC" id="fig|301375.6.peg.1723"/>
<evidence type="ECO:0000313" key="2">
    <source>
        <dbReference type="EMBL" id="KUK94951.1"/>
    </source>
</evidence>
<reference evidence="3 4" key="2">
    <citation type="journal article" date="2015" name="MBio">
        <title>Genome-Resolved Metagenomic Analysis Reveals Roles for Candidate Phyla and Other Microbial Community Members in Biogeochemical Transformations in Oil Reservoirs.</title>
        <authorList>
            <person name="Hu P."/>
            <person name="Tom L."/>
            <person name="Singh A."/>
            <person name="Thomas B.C."/>
            <person name="Baker B.J."/>
            <person name="Piceno Y.M."/>
            <person name="Andersen G.L."/>
            <person name="Banfield J.F."/>
        </authorList>
    </citation>
    <scope>NUCLEOTIDE SEQUENCE [LARGE SCALE GENOMIC DNA]</scope>
    <source>
        <strain evidence="1">57_489</strain>
    </source>
</reference>
<gene>
    <name evidence="1" type="ORF">XD72_1257</name>
    <name evidence="2" type="ORF">XE07_1973</name>
</gene>